<proteinExistence type="predicted"/>
<evidence type="ECO:0000313" key="2">
    <source>
        <dbReference type="Proteomes" id="UP000054477"/>
    </source>
</evidence>
<evidence type="ECO:0000313" key="1">
    <source>
        <dbReference type="EMBL" id="KIJ94694.1"/>
    </source>
</evidence>
<dbReference type="OrthoDB" id="3197907at2759"/>
<dbReference type="EMBL" id="KN838782">
    <property type="protein sequence ID" value="KIJ94694.1"/>
    <property type="molecule type" value="Genomic_DNA"/>
</dbReference>
<reference evidence="2" key="2">
    <citation type="submission" date="2015-01" db="EMBL/GenBank/DDBJ databases">
        <title>Evolutionary Origins and Diversification of the Mycorrhizal Mutualists.</title>
        <authorList>
            <consortium name="DOE Joint Genome Institute"/>
            <consortium name="Mycorrhizal Genomics Consortium"/>
            <person name="Kohler A."/>
            <person name="Kuo A."/>
            <person name="Nagy L.G."/>
            <person name="Floudas D."/>
            <person name="Copeland A."/>
            <person name="Barry K.W."/>
            <person name="Cichocki N."/>
            <person name="Veneault-Fourrey C."/>
            <person name="LaButti K."/>
            <person name="Lindquist E.A."/>
            <person name="Lipzen A."/>
            <person name="Lundell T."/>
            <person name="Morin E."/>
            <person name="Murat C."/>
            <person name="Riley R."/>
            <person name="Ohm R."/>
            <person name="Sun H."/>
            <person name="Tunlid A."/>
            <person name="Henrissat B."/>
            <person name="Grigoriev I.V."/>
            <person name="Hibbett D.S."/>
            <person name="Martin F."/>
        </authorList>
    </citation>
    <scope>NUCLEOTIDE SEQUENCE [LARGE SCALE GENOMIC DNA]</scope>
    <source>
        <strain evidence="2">LaAM-08-1</strain>
    </source>
</reference>
<sequence length="90" mass="10124">MVGGALSERVKLQERRRVDNTIMQHAIDEYLRRKLTHAEERVLVDWILESSDRALPPSLANIAVHANRILGGREVPVEPASCYGKGSFTQ</sequence>
<accession>A0A0C9WJH3</accession>
<dbReference type="Proteomes" id="UP000054477">
    <property type="component" value="Unassembled WGS sequence"/>
</dbReference>
<dbReference type="AlphaFoldDB" id="A0A0C9WJH3"/>
<protein>
    <recommendedName>
        <fullName evidence="3">HTH CENPB-type domain-containing protein</fullName>
    </recommendedName>
</protein>
<reference evidence="1 2" key="1">
    <citation type="submission" date="2014-04" db="EMBL/GenBank/DDBJ databases">
        <authorList>
            <consortium name="DOE Joint Genome Institute"/>
            <person name="Kuo A."/>
            <person name="Kohler A."/>
            <person name="Nagy L.G."/>
            <person name="Floudas D."/>
            <person name="Copeland A."/>
            <person name="Barry K.W."/>
            <person name="Cichocki N."/>
            <person name="Veneault-Fourrey C."/>
            <person name="LaButti K."/>
            <person name="Lindquist E.A."/>
            <person name="Lipzen A."/>
            <person name="Lundell T."/>
            <person name="Morin E."/>
            <person name="Murat C."/>
            <person name="Sun H."/>
            <person name="Tunlid A."/>
            <person name="Henrissat B."/>
            <person name="Grigoriev I.V."/>
            <person name="Hibbett D.S."/>
            <person name="Martin F."/>
            <person name="Nordberg H.P."/>
            <person name="Cantor M.N."/>
            <person name="Hua S.X."/>
        </authorList>
    </citation>
    <scope>NUCLEOTIDE SEQUENCE [LARGE SCALE GENOMIC DNA]</scope>
    <source>
        <strain evidence="1 2">LaAM-08-1</strain>
    </source>
</reference>
<dbReference type="HOGENOM" id="CLU_164191_0_0_1"/>
<organism evidence="1 2">
    <name type="scientific">Laccaria amethystina LaAM-08-1</name>
    <dbReference type="NCBI Taxonomy" id="1095629"/>
    <lineage>
        <taxon>Eukaryota</taxon>
        <taxon>Fungi</taxon>
        <taxon>Dikarya</taxon>
        <taxon>Basidiomycota</taxon>
        <taxon>Agaricomycotina</taxon>
        <taxon>Agaricomycetes</taxon>
        <taxon>Agaricomycetidae</taxon>
        <taxon>Agaricales</taxon>
        <taxon>Agaricineae</taxon>
        <taxon>Hydnangiaceae</taxon>
        <taxon>Laccaria</taxon>
    </lineage>
</organism>
<gene>
    <name evidence="1" type="ORF">K443DRAFT_109959</name>
</gene>
<name>A0A0C9WJH3_9AGAR</name>
<evidence type="ECO:0008006" key="3">
    <source>
        <dbReference type="Google" id="ProtNLM"/>
    </source>
</evidence>
<keyword evidence="2" id="KW-1185">Reference proteome</keyword>